<dbReference type="EMBL" id="OX336137">
    <property type="protein sequence ID" value="CAI2716908.1"/>
    <property type="molecule type" value="Genomic_DNA"/>
</dbReference>
<reference evidence="1 2" key="1">
    <citation type="submission" date="2022-09" db="EMBL/GenBank/DDBJ databases">
        <authorList>
            <person name="Kop L."/>
        </authorList>
    </citation>
    <scope>NUCLEOTIDE SEQUENCE [LARGE SCALE GENOMIC DNA]</scope>
    <source>
        <strain evidence="1 2">347</strain>
    </source>
</reference>
<organism evidence="1 2">
    <name type="scientific">Nitrospina watsonii</name>
    <dbReference type="NCBI Taxonomy" id="1323948"/>
    <lineage>
        <taxon>Bacteria</taxon>
        <taxon>Pseudomonadati</taxon>
        <taxon>Nitrospinota/Tectimicrobiota group</taxon>
        <taxon>Nitrospinota</taxon>
        <taxon>Nitrospinia</taxon>
        <taxon>Nitrospinales</taxon>
        <taxon>Nitrospinaceae</taxon>
        <taxon>Nitrospina</taxon>
    </lineage>
</organism>
<accession>A0ABN8VXR7</accession>
<protein>
    <submittedName>
        <fullName evidence="1">Uncharacterized protein</fullName>
    </submittedName>
</protein>
<evidence type="ECO:0000313" key="2">
    <source>
        <dbReference type="Proteomes" id="UP001157733"/>
    </source>
</evidence>
<proteinExistence type="predicted"/>
<dbReference type="Proteomes" id="UP001157733">
    <property type="component" value="Chromosome"/>
</dbReference>
<sequence length="99" mass="11227">MAIGIASVDHRFERKRISPLPLPVREAMKNLCFSFLQGTDAKVPLARGREYDGAAITWECALTKHRIHRSTQVIIYYRTQGYFPRQAIGLAVVLSPGLW</sequence>
<dbReference type="RefSeq" id="WP_282009893.1">
    <property type="nucleotide sequence ID" value="NZ_OX336137.1"/>
</dbReference>
<keyword evidence="2" id="KW-1185">Reference proteome</keyword>
<name>A0ABN8VXR7_9BACT</name>
<evidence type="ECO:0000313" key="1">
    <source>
        <dbReference type="EMBL" id="CAI2716908.1"/>
    </source>
</evidence>
<gene>
    <name evidence="1" type="ORF">NSPWAT_0048</name>
</gene>